<proteinExistence type="predicted"/>
<reference evidence="1" key="1">
    <citation type="submission" date="2021-05" db="EMBL/GenBank/DDBJ databases">
        <authorList>
            <person name="Pan Q."/>
            <person name="Jouanno E."/>
            <person name="Zahm M."/>
            <person name="Klopp C."/>
            <person name="Cabau C."/>
            <person name="Louis A."/>
            <person name="Berthelot C."/>
            <person name="Parey E."/>
            <person name="Roest Crollius H."/>
            <person name="Montfort J."/>
            <person name="Robinson-Rechavi M."/>
            <person name="Bouchez O."/>
            <person name="Lampietro C."/>
            <person name="Lopez Roques C."/>
            <person name="Donnadieu C."/>
            <person name="Postlethwait J."/>
            <person name="Bobe J."/>
            <person name="Dillon D."/>
            <person name="Chandos A."/>
            <person name="von Hippel F."/>
            <person name="Guiguen Y."/>
        </authorList>
    </citation>
    <scope>NUCLEOTIDE SEQUENCE</scope>
    <source>
        <strain evidence="1">YG-Jan2019</strain>
    </source>
</reference>
<keyword evidence="2" id="KW-1185">Reference proteome</keyword>
<comment type="caution">
    <text evidence="1">The sequence shown here is derived from an EMBL/GenBank/DDBJ whole genome shotgun (WGS) entry which is preliminary data.</text>
</comment>
<dbReference type="Proteomes" id="UP001157502">
    <property type="component" value="Chromosome 10"/>
</dbReference>
<sequence length="93" mass="10124">MQLDRSELGRLWAIVLFNPATAVVDTVSHSGEDNCMIGCWLRYRRQMLQSLHLKQTHFTSGSDGTTPTAASPERDGRQSPAPDAVKGPGTPAM</sequence>
<organism evidence="1 2">
    <name type="scientific">Dallia pectoralis</name>
    <name type="common">Alaska blackfish</name>
    <dbReference type="NCBI Taxonomy" id="75939"/>
    <lineage>
        <taxon>Eukaryota</taxon>
        <taxon>Metazoa</taxon>
        <taxon>Chordata</taxon>
        <taxon>Craniata</taxon>
        <taxon>Vertebrata</taxon>
        <taxon>Euteleostomi</taxon>
        <taxon>Actinopterygii</taxon>
        <taxon>Neopterygii</taxon>
        <taxon>Teleostei</taxon>
        <taxon>Protacanthopterygii</taxon>
        <taxon>Esociformes</taxon>
        <taxon>Umbridae</taxon>
        <taxon>Dallia</taxon>
    </lineage>
</organism>
<name>A0ACC2GR44_DALPE</name>
<accession>A0ACC2GR44</accession>
<dbReference type="EMBL" id="CM055737">
    <property type="protein sequence ID" value="KAJ8006092.1"/>
    <property type="molecule type" value="Genomic_DNA"/>
</dbReference>
<gene>
    <name evidence="1" type="ORF">DPEC_G00124670</name>
</gene>
<evidence type="ECO:0000313" key="1">
    <source>
        <dbReference type="EMBL" id="KAJ8006092.1"/>
    </source>
</evidence>
<evidence type="ECO:0000313" key="2">
    <source>
        <dbReference type="Proteomes" id="UP001157502"/>
    </source>
</evidence>
<protein>
    <submittedName>
        <fullName evidence="1">Uncharacterized protein</fullName>
    </submittedName>
</protein>